<dbReference type="EMBL" id="FNSV01000005">
    <property type="protein sequence ID" value="SEC57558.1"/>
    <property type="molecule type" value="Genomic_DNA"/>
</dbReference>
<dbReference type="GO" id="GO:0010181">
    <property type="term" value="F:FMN binding"/>
    <property type="evidence" value="ECO:0007669"/>
    <property type="project" value="InterPro"/>
</dbReference>
<dbReference type="PANTHER" id="PTHR30466">
    <property type="entry name" value="FLAVIN REDUCTASE"/>
    <property type="match status" value="1"/>
</dbReference>
<dbReference type="InterPro" id="IPR050268">
    <property type="entry name" value="NADH-dep_flavin_reductase"/>
</dbReference>
<dbReference type="RefSeq" id="WP_072939401.1">
    <property type="nucleotide sequence ID" value="NZ_FNSV01000005.1"/>
</dbReference>
<feature type="domain" description="Flavin reductase like" evidence="3">
    <location>
        <begin position="17"/>
        <end position="161"/>
    </location>
</feature>
<keyword evidence="5" id="KW-1185">Reference proteome</keyword>
<comment type="similarity">
    <text evidence="1">Belongs to the non-flavoprotein flavin reductase family.</text>
</comment>
<dbReference type="Pfam" id="PF01613">
    <property type="entry name" value="Flavin_Reduct"/>
    <property type="match status" value="1"/>
</dbReference>
<dbReference type="InterPro" id="IPR012349">
    <property type="entry name" value="Split_barrel_FMN-bd"/>
</dbReference>
<dbReference type="SUPFAM" id="SSF50475">
    <property type="entry name" value="FMN-binding split barrel"/>
    <property type="match status" value="1"/>
</dbReference>
<dbReference type="Proteomes" id="UP000183561">
    <property type="component" value="Unassembled WGS sequence"/>
</dbReference>
<name>A0A1H4TMU3_9NOCA</name>
<evidence type="ECO:0000259" key="3">
    <source>
        <dbReference type="SMART" id="SM00903"/>
    </source>
</evidence>
<proteinExistence type="inferred from homology"/>
<dbReference type="PANTHER" id="PTHR30466:SF11">
    <property type="entry name" value="FLAVIN-DEPENDENT MONOOXYGENASE, REDUCTASE SUBUNIT HSAB"/>
    <property type="match status" value="1"/>
</dbReference>
<accession>A0A1H4TMU3</accession>
<keyword evidence="2" id="KW-0560">Oxidoreductase</keyword>
<evidence type="ECO:0000256" key="1">
    <source>
        <dbReference type="ARBA" id="ARBA00008898"/>
    </source>
</evidence>
<dbReference type="SMART" id="SM00903">
    <property type="entry name" value="Flavin_Reduct"/>
    <property type="match status" value="1"/>
</dbReference>
<evidence type="ECO:0000313" key="4">
    <source>
        <dbReference type="EMBL" id="SEC57558.1"/>
    </source>
</evidence>
<sequence>MTTISEPFDQRTLRTFFGRIPSGVLALGAMVDGEPVGMAVSSFTNVSLDPPLMVVSIRNESATWPLIARAEAIGASILAESQGACGVQLSAKEADRRFDSVGYRVTASGAVVIDDASAWFEATVSEAIPAGDHFLVLLALRRISNGVDRSPLLFFRSTFAAVRHA</sequence>
<organism evidence="4 5">
    <name type="scientific">Rhodococcus koreensis</name>
    <dbReference type="NCBI Taxonomy" id="99653"/>
    <lineage>
        <taxon>Bacteria</taxon>
        <taxon>Bacillati</taxon>
        <taxon>Actinomycetota</taxon>
        <taxon>Actinomycetes</taxon>
        <taxon>Mycobacteriales</taxon>
        <taxon>Nocardiaceae</taxon>
        <taxon>Rhodococcus</taxon>
    </lineage>
</organism>
<gene>
    <name evidence="4" type="ORF">SAMN04490239_4600</name>
</gene>
<reference evidence="5" key="1">
    <citation type="submission" date="2016-10" db="EMBL/GenBank/DDBJ databases">
        <authorList>
            <person name="Varghese N."/>
            <person name="Submissions S."/>
        </authorList>
    </citation>
    <scope>NUCLEOTIDE SEQUENCE [LARGE SCALE GENOMIC DNA]</scope>
    <source>
        <strain evidence="5">DSM 44498</strain>
    </source>
</reference>
<evidence type="ECO:0000256" key="2">
    <source>
        <dbReference type="ARBA" id="ARBA00023002"/>
    </source>
</evidence>
<dbReference type="GO" id="GO:0042602">
    <property type="term" value="F:riboflavin reductase (NADPH) activity"/>
    <property type="evidence" value="ECO:0007669"/>
    <property type="project" value="TreeGrafter"/>
</dbReference>
<dbReference type="Gene3D" id="2.30.110.10">
    <property type="entry name" value="Electron Transport, Fmn-binding Protein, Chain A"/>
    <property type="match status" value="1"/>
</dbReference>
<evidence type="ECO:0000313" key="5">
    <source>
        <dbReference type="Proteomes" id="UP000183561"/>
    </source>
</evidence>
<dbReference type="AlphaFoldDB" id="A0A1H4TMU3"/>
<protein>
    <submittedName>
        <fullName evidence="4">NADH-FMN oxidoreductase RutF, flavin reductase (DIM6/NTAB) family</fullName>
    </submittedName>
</protein>
<dbReference type="InterPro" id="IPR002563">
    <property type="entry name" value="Flavin_Rdtase-like_dom"/>
</dbReference>